<dbReference type="AlphaFoldDB" id="A0A2T4ZCA3"/>
<evidence type="ECO:0000256" key="4">
    <source>
        <dbReference type="ARBA" id="ARBA00022840"/>
    </source>
</evidence>
<evidence type="ECO:0000313" key="10">
    <source>
        <dbReference type="EMBL" id="PTM59521.1"/>
    </source>
</evidence>
<feature type="binding site" evidence="8">
    <location>
        <begin position="109"/>
        <end position="111"/>
    </location>
    <ligand>
        <name>ATP</name>
        <dbReference type="ChEBI" id="CHEBI:30616"/>
    </ligand>
</feature>
<feature type="binding site" evidence="8">
    <location>
        <position position="283"/>
    </location>
    <ligand>
        <name>ATP</name>
        <dbReference type="ChEBI" id="CHEBI:30616"/>
    </ligand>
</feature>
<keyword evidence="3 8" id="KW-0547">Nucleotide-binding</keyword>
<dbReference type="NCBIfam" id="TIGR00233">
    <property type="entry name" value="trpS"/>
    <property type="match status" value="1"/>
</dbReference>
<comment type="similarity">
    <text evidence="1 8 9">Belongs to the class-I aminoacyl-tRNA synthetase family.</text>
</comment>
<keyword evidence="11" id="KW-1185">Reference proteome</keyword>
<dbReference type="GO" id="GO:0005829">
    <property type="term" value="C:cytosol"/>
    <property type="evidence" value="ECO:0007669"/>
    <property type="project" value="TreeGrafter"/>
</dbReference>
<evidence type="ECO:0000256" key="1">
    <source>
        <dbReference type="ARBA" id="ARBA00005594"/>
    </source>
</evidence>
<dbReference type="GO" id="GO:0006436">
    <property type="term" value="P:tryptophanyl-tRNA aminoacylation"/>
    <property type="evidence" value="ECO:0007669"/>
    <property type="project" value="UniProtKB-UniRule"/>
</dbReference>
<dbReference type="Gene3D" id="3.40.50.620">
    <property type="entry name" value="HUPs"/>
    <property type="match status" value="1"/>
</dbReference>
<dbReference type="InterPro" id="IPR001412">
    <property type="entry name" value="aa-tRNA-synth_I_CS"/>
</dbReference>
<comment type="catalytic activity">
    <reaction evidence="7 8">
        <text>tRNA(Trp) + L-tryptophan + ATP = L-tryptophyl-tRNA(Trp) + AMP + diphosphate + H(+)</text>
        <dbReference type="Rhea" id="RHEA:24080"/>
        <dbReference type="Rhea" id="RHEA-COMP:9671"/>
        <dbReference type="Rhea" id="RHEA-COMP:9705"/>
        <dbReference type="ChEBI" id="CHEBI:15378"/>
        <dbReference type="ChEBI" id="CHEBI:30616"/>
        <dbReference type="ChEBI" id="CHEBI:33019"/>
        <dbReference type="ChEBI" id="CHEBI:57912"/>
        <dbReference type="ChEBI" id="CHEBI:78442"/>
        <dbReference type="ChEBI" id="CHEBI:78535"/>
        <dbReference type="ChEBI" id="CHEBI:456215"/>
        <dbReference type="EC" id="6.1.1.2"/>
    </reaction>
</comment>
<evidence type="ECO:0000256" key="6">
    <source>
        <dbReference type="ARBA" id="ARBA00023146"/>
    </source>
</evidence>
<dbReference type="HAMAP" id="MF_00140_B">
    <property type="entry name" value="Trp_tRNA_synth_B"/>
    <property type="match status" value="1"/>
</dbReference>
<dbReference type="GO" id="GO:0004830">
    <property type="term" value="F:tryptophan-tRNA ligase activity"/>
    <property type="evidence" value="ECO:0007669"/>
    <property type="project" value="UniProtKB-UniRule"/>
</dbReference>
<evidence type="ECO:0000256" key="7">
    <source>
        <dbReference type="ARBA" id="ARBA00049929"/>
    </source>
</evidence>
<dbReference type="PROSITE" id="PS00178">
    <property type="entry name" value="AA_TRNA_LIGASE_I"/>
    <property type="match status" value="1"/>
</dbReference>
<proteinExistence type="inferred from homology"/>
<dbReference type="InterPro" id="IPR024109">
    <property type="entry name" value="Trp-tRNA-ligase_bac-type"/>
</dbReference>
<dbReference type="EC" id="6.1.1.2" evidence="8"/>
<feature type="binding site" evidence="8">
    <location>
        <begin position="117"/>
        <end position="118"/>
    </location>
    <ligand>
        <name>ATP</name>
        <dbReference type="ChEBI" id="CHEBI:30616"/>
    </ligand>
</feature>
<keyword evidence="6 8" id="KW-0030">Aminoacyl-tRNA synthetase</keyword>
<dbReference type="Gene3D" id="1.10.240.10">
    <property type="entry name" value="Tyrosyl-Transfer RNA Synthetase"/>
    <property type="match status" value="1"/>
</dbReference>
<dbReference type="InterPro" id="IPR050203">
    <property type="entry name" value="Trp-tRNA_synthetase"/>
</dbReference>
<evidence type="ECO:0000256" key="5">
    <source>
        <dbReference type="ARBA" id="ARBA00022917"/>
    </source>
</evidence>
<dbReference type="PRINTS" id="PR01039">
    <property type="entry name" value="TRNASYNTHTRP"/>
</dbReference>
<dbReference type="PANTHER" id="PTHR43766:SF1">
    <property type="entry name" value="TRYPTOPHAN--TRNA LIGASE, MITOCHONDRIAL"/>
    <property type="match status" value="1"/>
</dbReference>
<comment type="caution">
    <text evidence="10">The sequence shown here is derived from an EMBL/GenBank/DDBJ whole genome shotgun (WGS) entry which is preliminary data.</text>
</comment>
<evidence type="ECO:0000313" key="11">
    <source>
        <dbReference type="Proteomes" id="UP000241639"/>
    </source>
</evidence>
<dbReference type="InterPro" id="IPR014729">
    <property type="entry name" value="Rossmann-like_a/b/a_fold"/>
</dbReference>
<sequence>MSGKHLTIAEAMMKKSSADGLFRELVEAASQSVPCVNGLRSCPSKRRRRWWTSRNGPAEYGRYLGVCRQQTAKQGGTASKVSSLIGDGLLFFIEDKDVKKVTRVFSGMQPTGVLHLGNYLGAMKQFIALQEEGECYYCIVDLHALTIPRDPAELRRRTRELAGLYVAAGLDPAKATIFVQSHNPDHAEAAWLLQCVARIGELSRMTQFKDKGKDSESATSGLFTYPVLMAADILLYQTEVVPVGEDQRQHMELTRDLAERFNRQYGEVFTVPDVRIQKATARIMGLDNPEKKMSKSAPSEANYIALLEEPKSILKKFKRAVTDSGTEIRFDPEQKAGVSNLLSIYSAVSGQSIDTLVEQYQGKGYGHLKVDTAEAVIAELEPLQARYHQLMESGEIDDILAKGAKQARAATAETLAKMKEAMGLIL</sequence>
<keyword evidence="5 8" id="KW-0648">Protein biosynthesis</keyword>
<organism evidence="10 11">
    <name type="scientific">Desmospora activa DSM 45169</name>
    <dbReference type="NCBI Taxonomy" id="1121389"/>
    <lineage>
        <taxon>Bacteria</taxon>
        <taxon>Bacillati</taxon>
        <taxon>Bacillota</taxon>
        <taxon>Bacilli</taxon>
        <taxon>Bacillales</taxon>
        <taxon>Thermoactinomycetaceae</taxon>
        <taxon>Desmospora</taxon>
    </lineage>
</organism>
<evidence type="ECO:0000256" key="9">
    <source>
        <dbReference type="RuleBase" id="RU363036"/>
    </source>
</evidence>
<dbReference type="FunFam" id="1.10.240.10:FF:000002">
    <property type="entry name" value="Tryptophan--tRNA ligase"/>
    <property type="match status" value="1"/>
</dbReference>
<dbReference type="CDD" id="cd00806">
    <property type="entry name" value="TrpRS_core"/>
    <property type="match status" value="1"/>
</dbReference>
<evidence type="ECO:0000256" key="8">
    <source>
        <dbReference type="HAMAP-Rule" id="MF_00140"/>
    </source>
</evidence>
<gene>
    <name evidence="8" type="primary">trpS</name>
    <name evidence="10" type="ORF">C8J48_2145</name>
</gene>
<dbReference type="InterPro" id="IPR002305">
    <property type="entry name" value="aa-tRNA-synth_Ic"/>
</dbReference>
<feature type="short sequence motif" description="'KMSKS' region" evidence="8">
    <location>
        <begin position="292"/>
        <end position="296"/>
    </location>
</feature>
<keyword evidence="2 8" id="KW-0436">Ligase</keyword>
<comment type="subunit">
    <text evidence="8">Homodimer.</text>
</comment>
<feature type="binding site" evidence="8">
    <location>
        <begin position="244"/>
        <end position="246"/>
    </location>
    <ligand>
        <name>ATP</name>
        <dbReference type="ChEBI" id="CHEBI:30616"/>
    </ligand>
</feature>
<evidence type="ECO:0000256" key="3">
    <source>
        <dbReference type="ARBA" id="ARBA00022741"/>
    </source>
</evidence>
<feature type="binding site" evidence="8">
    <location>
        <position position="232"/>
    </location>
    <ligand>
        <name>L-tryptophan</name>
        <dbReference type="ChEBI" id="CHEBI:57912"/>
    </ligand>
</feature>
<dbReference type="Proteomes" id="UP000241639">
    <property type="component" value="Unassembled WGS sequence"/>
</dbReference>
<feature type="short sequence motif" description="'HIGH' region" evidence="8">
    <location>
        <begin position="110"/>
        <end position="118"/>
    </location>
</feature>
<protein>
    <recommendedName>
        <fullName evidence="8">Tryptophan--tRNA ligase</fullName>
        <ecNumber evidence="8">6.1.1.2</ecNumber>
    </recommendedName>
    <alternativeName>
        <fullName evidence="8">Tryptophanyl-tRNA synthetase</fullName>
        <shortName evidence="8">TrpRS</shortName>
    </alternativeName>
</protein>
<comment type="subcellular location">
    <subcellularLocation>
        <location evidence="8">Cytoplasm</location>
    </subcellularLocation>
</comment>
<keyword evidence="4 8" id="KW-0067">ATP-binding</keyword>
<dbReference type="GO" id="GO:0005524">
    <property type="term" value="F:ATP binding"/>
    <property type="evidence" value="ECO:0007669"/>
    <property type="project" value="UniProtKB-UniRule"/>
</dbReference>
<evidence type="ECO:0000256" key="2">
    <source>
        <dbReference type="ARBA" id="ARBA00022598"/>
    </source>
</evidence>
<accession>A0A2T4ZCA3</accession>
<dbReference type="EMBL" id="PZZP01000001">
    <property type="protein sequence ID" value="PTM59521.1"/>
    <property type="molecule type" value="Genomic_DNA"/>
</dbReference>
<name>A0A2T4ZCA3_9BACL</name>
<feature type="binding site" evidence="8">
    <location>
        <begin position="292"/>
        <end position="296"/>
    </location>
    <ligand>
        <name>ATP</name>
        <dbReference type="ChEBI" id="CHEBI:30616"/>
    </ligand>
</feature>
<dbReference type="SUPFAM" id="SSF52374">
    <property type="entry name" value="Nucleotidylyl transferase"/>
    <property type="match status" value="1"/>
</dbReference>
<comment type="function">
    <text evidence="8">Catalyzes the attachment of tryptophan to tRNA(Trp).</text>
</comment>
<dbReference type="PANTHER" id="PTHR43766">
    <property type="entry name" value="TRYPTOPHAN--TRNA LIGASE, MITOCHONDRIAL"/>
    <property type="match status" value="1"/>
</dbReference>
<dbReference type="InterPro" id="IPR002306">
    <property type="entry name" value="Trp-tRNA-ligase"/>
</dbReference>
<dbReference type="Pfam" id="PF00579">
    <property type="entry name" value="tRNA-synt_1b"/>
    <property type="match status" value="1"/>
</dbReference>
<reference evidence="10 11" key="1">
    <citation type="submission" date="2018-04" db="EMBL/GenBank/DDBJ databases">
        <title>Genomic Encyclopedia of Archaeal and Bacterial Type Strains, Phase II (KMG-II): from individual species to whole genera.</title>
        <authorList>
            <person name="Goeker M."/>
        </authorList>
    </citation>
    <scope>NUCLEOTIDE SEQUENCE [LARGE SCALE GENOMIC DNA]</scope>
    <source>
        <strain evidence="10 11">DSM 45169</strain>
    </source>
</reference>
<keyword evidence="8" id="KW-0963">Cytoplasm</keyword>